<feature type="signal peptide" evidence="7">
    <location>
        <begin position="1"/>
        <end position="19"/>
    </location>
</feature>
<keyword evidence="2" id="KW-0479">Metal-binding</keyword>
<dbReference type="RefSeq" id="WP_158281402.1">
    <property type="nucleotide sequence ID" value="NZ_QGDO01000001.1"/>
</dbReference>
<dbReference type="AlphaFoldDB" id="A0A316A4P1"/>
<keyword evidence="6" id="KW-0325">Glycoprotein</keyword>
<dbReference type="PANTHER" id="PTHR33146">
    <property type="entry name" value="ENDONUCLEASE 4"/>
    <property type="match status" value="1"/>
</dbReference>
<dbReference type="GO" id="GO:0046872">
    <property type="term" value="F:metal ion binding"/>
    <property type="evidence" value="ECO:0007669"/>
    <property type="project" value="UniProtKB-KW"/>
</dbReference>
<evidence type="ECO:0000256" key="6">
    <source>
        <dbReference type="ARBA" id="ARBA00023180"/>
    </source>
</evidence>
<proteinExistence type="predicted"/>
<dbReference type="Pfam" id="PF02265">
    <property type="entry name" value="S1-P1_nuclease"/>
    <property type="match status" value="1"/>
</dbReference>
<feature type="chain" id="PRO_5016264316" evidence="7">
    <location>
        <begin position="20"/>
        <end position="284"/>
    </location>
</feature>
<gene>
    <name evidence="8" type="ORF">BC781_1011098</name>
</gene>
<comment type="caution">
    <text evidence="8">The sequence shown here is derived from an EMBL/GenBank/DDBJ whole genome shotgun (WGS) entry which is preliminary data.</text>
</comment>
<evidence type="ECO:0000256" key="1">
    <source>
        <dbReference type="ARBA" id="ARBA00022722"/>
    </source>
</evidence>
<protein>
    <submittedName>
        <fullName evidence="8">S1/P1 nuclease</fullName>
    </submittedName>
</protein>
<dbReference type="InterPro" id="IPR008947">
    <property type="entry name" value="PLipase_C/P1_nuclease_dom_sf"/>
</dbReference>
<accession>A0A316A4P1</accession>
<dbReference type="GO" id="GO:0004519">
    <property type="term" value="F:endonuclease activity"/>
    <property type="evidence" value="ECO:0007669"/>
    <property type="project" value="UniProtKB-KW"/>
</dbReference>
<keyword evidence="7" id="KW-0732">Signal</keyword>
<keyword evidence="1" id="KW-0540">Nuclease</keyword>
<organism evidence="8 9">
    <name type="scientific">Sediminitomix flava</name>
    <dbReference type="NCBI Taxonomy" id="379075"/>
    <lineage>
        <taxon>Bacteria</taxon>
        <taxon>Pseudomonadati</taxon>
        <taxon>Bacteroidota</taxon>
        <taxon>Cytophagia</taxon>
        <taxon>Cytophagales</taxon>
        <taxon>Flammeovirgaceae</taxon>
        <taxon>Sediminitomix</taxon>
    </lineage>
</organism>
<evidence type="ECO:0000256" key="7">
    <source>
        <dbReference type="SAM" id="SignalP"/>
    </source>
</evidence>
<sequence length="284" mass="33117">MKKLVLIFLLLFSTQLVFAWGQNGHRIVAQICYDNLSDRSKIEIDEILDRYYLTQLSTWPDFIRSNKNWAFTFSWHYTTVNSDKTVQQVIDAGNEKEGIQDVMEAIEFMTLVLKDDVKATQAFENLMKENNVESLANSTKATALAFLIHFVGDIHQPMHVGKNRDLGGNKIKVMFFSEKESLHAIWDTDIIEKQQLSFSEYTLMIEKNQAANKARWEKDKVKVWAEESVELREEIYNTLYDRTNENGLPELSYDYMYEFVPRMEERLAAAGYRAAFILNSIFDN</sequence>
<dbReference type="PANTHER" id="PTHR33146:SF26">
    <property type="entry name" value="ENDONUCLEASE 4"/>
    <property type="match status" value="1"/>
</dbReference>
<dbReference type="GO" id="GO:0016788">
    <property type="term" value="F:hydrolase activity, acting on ester bonds"/>
    <property type="evidence" value="ECO:0007669"/>
    <property type="project" value="InterPro"/>
</dbReference>
<dbReference type="CDD" id="cd11010">
    <property type="entry name" value="S1-P1_nuclease"/>
    <property type="match status" value="1"/>
</dbReference>
<name>A0A316A4P1_SEDFL</name>
<evidence type="ECO:0000256" key="2">
    <source>
        <dbReference type="ARBA" id="ARBA00022723"/>
    </source>
</evidence>
<evidence type="ECO:0000256" key="4">
    <source>
        <dbReference type="ARBA" id="ARBA00022801"/>
    </source>
</evidence>
<evidence type="ECO:0000256" key="3">
    <source>
        <dbReference type="ARBA" id="ARBA00022759"/>
    </source>
</evidence>
<evidence type="ECO:0000256" key="5">
    <source>
        <dbReference type="ARBA" id="ARBA00023157"/>
    </source>
</evidence>
<dbReference type="EMBL" id="QGDO01000001">
    <property type="protein sequence ID" value="PWJ44727.1"/>
    <property type="molecule type" value="Genomic_DNA"/>
</dbReference>
<evidence type="ECO:0000313" key="9">
    <source>
        <dbReference type="Proteomes" id="UP000245535"/>
    </source>
</evidence>
<keyword evidence="9" id="KW-1185">Reference proteome</keyword>
<reference evidence="8 9" key="1">
    <citation type="submission" date="2018-03" db="EMBL/GenBank/DDBJ databases">
        <title>Genomic Encyclopedia of Archaeal and Bacterial Type Strains, Phase II (KMG-II): from individual species to whole genera.</title>
        <authorList>
            <person name="Goeker M."/>
        </authorList>
    </citation>
    <scope>NUCLEOTIDE SEQUENCE [LARGE SCALE GENOMIC DNA]</scope>
    <source>
        <strain evidence="8 9">DSM 28229</strain>
    </source>
</reference>
<dbReference type="GO" id="GO:0003676">
    <property type="term" value="F:nucleic acid binding"/>
    <property type="evidence" value="ECO:0007669"/>
    <property type="project" value="InterPro"/>
</dbReference>
<dbReference type="InterPro" id="IPR003154">
    <property type="entry name" value="S1/P1nuclease"/>
</dbReference>
<keyword evidence="5" id="KW-1015">Disulfide bond</keyword>
<dbReference type="Gene3D" id="1.10.575.10">
    <property type="entry name" value="P1 Nuclease"/>
    <property type="match status" value="1"/>
</dbReference>
<dbReference type="Proteomes" id="UP000245535">
    <property type="component" value="Unassembled WGS sequence"/>
</dbReference>
<dbReference type="OrthoDB" id="267579at2"/>
<dbReference type="SUPFAM" id="SSF48537">
    <property type="entry name" value="Phospholipase C/P1 nuclease"/>
    <property type="match status" value="1"/>
</dbReference>
<keyword evidence="3" id="KW-0255">Endonuclease</keyword>
<keyword evidence="4" id="KW-0378">Hydrolase</keyword>
<dbReference type="GO" id="GO:0006308">
    <property type="term" value="P:DNA catabolic process"/>
    <property type="evidence" value="ECO:0007669"/>
    <property type="project" value="InterPro"/>
</dbReference>
<evidence type="ECO:0000313" key="8">
    <source>
        <dbReference type="EMBL" id="PWJ44727.1"/>
    </source>
</evidence>